<evidence type="ECO:0000256" key="2">
    <source>
        <dbReference type="ARBA" id="ARBA00022692"/>
    </source>
</evidence>
<evidence type="ECO:0000256" key="4">
    <source>
        <dbReference type="ARBA" id="ARBA00023136"/>
    </source>
</evidence>
<evidence type="ECO:0000256" key="5">
    <source>
        <dbReference type="SAM" id="Phobius"/>
    </source>
</evidence>
<evidence type="ECO:0008006" key="8">
    <source>
        <dbReference type="Google" id="ProtNLM"/>
    </source>
</evidence>
<dbReference type="GO" id="GO:0022841">
    <property type="term" value="F:potassium ion leak channel activity"/>
    <property type="evidence" value="ECO:0007669"/>
    <property type="project" value="TreeGrafter"/>
</dbReference>
<evidence type="ECO:0000313" key="7">
    <source>
        <dbReference type="Proteomes" id="UP000245119"/>
    </source>
</evidence>
<keyword evidence="4 5" id="KW-0472">Membrane</keyword>
<feature type="transmembrane region" description="Helical" evidence="5">
    <location>
        <begin position="22"/>
        <end position="43"/>
    </location>
</feature>
<comment type="subcellular location">
    <subcellularLocation>
        <location evidence="1">Membrane</location>
        <topology evidence="1">Multi-pass membrane protein</topology>
    </subcellularLocation>
</comment>
<dbReference type="EMBL" id="PZQS01000008">
    <property type="protein sequence ID" value="PVD26590.1"/>
    <property type="molecule type" value="Genomic_DNA"/>
</dbReference>
<comment type="caution">
    <text evidence="6">The sequence shown here is derived from an EMBL/GenBank/DDBJ whole genome shotgun (WGS) entry which is preliminary data.</text>
</comment>
<dbReference type="Proteomes" id="UP000245119">
    <property type="component" value="Linkage Group LG8"/>
</dbReference>
<dbReference type="STRING" id="400727.A0A2T7NZK1"/>
<evidence type="ECO:0000256" key="1">
    <source>
        <dbReference type="ARBA" id="ARBA00004141"/>
    </source>
</evidence>
<dbReference type="GO" id="GO:0015271">
    <property type="term" value="F:outward rectifier potassium channel activity"/>
    <property type="evidence" value="ECO:0007669"/>
    <property type="project" value="TreeGrafter"/>
</dbReference>
<protein>
    <recommendedName>
        <fullName evidence="8">Potassium channel domain-containing protein</fullName>
    </recommendedName>
</protein>
<evidence type="ECO:0000313" key="6">
    <source>
        <dbReference type="EMBL" id="PVD26590.1"/>
    </source>
</evidence>
<reference evidence="6 7" key="1">
    <citation type="submission" date="2018-04" db="EMBL/GenBank/DDBJ databases">
        <title>The genome of golden apple snail Pomacea canaliculata provides insight into stress tolerance and invasive adaptation.</title>
        <authorList>
            <person name="Liu C."/>
            <person name="Liu B."/>
            <person name="Ren Y."/>
            <person name="Zhang Y."/>
            <person name="Wang H."/>
            <person name="Li S."/>
            <person name="Jiang F."/>
            <person name="Yin L."/>
            <person name="Zhang G."/>
            <person name="Qian W."/>
            <person name="Fan W."/>
        </authorList>
    </citation>
    <scope>NUCLEOTIDE SEQUENCE [LARGE SCALE GENOMIC DNA]</scope>
    <source>
        <strain evidence="6">SZHN2017</strain>
        <tissue evidence="6">Muscle</tissue>
    </source>
</reference>
<proteinExistence type="predicted"/>
<dbReference type="PANTHER" id="PTHR11003:SF10">
    <property type="entry name" value="POTASSIUM CHANNEL DOMAIN-CONTAINING PROTEIN"/>
    <property type="match status" value="1"/>
</dbReference>
<evidence type="ECO:0000256" key="3">
    <source>
        <dbReference type="ARBA" id="ARBA00022989"/>
    </source>
</evidence>
<dbReference type="GO" id="GO:0030322">
    <property type="term" value="P:stabilization of membrane potential"/>
    <property type="evidence" value="ECO:0007669"/>
    <property type="project" value="TreeGrafter"/>
</dbReference>
<dbReference type="GO" id="GO:0005886">
    <property type="term" value="C:plasma membrane"/>
    <property type="evidence" value="ECO:0007669"/>
    <property type="project" value="TreeGrafter"/>
</dbReference>
<name>A0A2T7NZK1_POMCA</name>
<gene>
    <name evidence="6" type="ORF">C0Q70_14267</name>
</gene>
<dbReference type="Gene3D" id="1.10.287.70">
    <property type="match status" value="1"/>
</dbReference>
<keyword evidence="7" id="KW-1185">Reference proteome</keyword>
<sequence length="135" mass="15159">MSRPGRRGCCTLLHLKEDNARFMLLAIVMCVYMAAGAGIFMVLEADNERVERADYEQLYRKFMDSNPAVNESQLQELLQRHALADAAGIVGDKRPRWDFSGSFYFVGTVVSTIGKYNSFAFSIFPCDNLFLGPST</sequence>
<dbReference type="OrthoDB" id="297496at2759"/>
<organism evidence="6 7">
    <name type="scientific">Pomacea canaliculata</name>
    <name type="common">Golden apple snail</name>
    <dbReference type="NCBI Taxonomy" id="400727"/>
    <lineage>
        <taxon>Eukaryota</taxon>
        <taxon>Metazoa</taxon>
        <taxon>Spiralia</taxon>
        <taxon>Lophotrochozoa</taxon>
        <taxon>Mollusca</taxon>
        <taxon>Gastropoda</taxon>
        <taxon>Caenogastropoda</taxon>
        <taxon>Architaenioglossa</taxon>
        <taxon>Ampullarioidea</taxon>
        <taxon>Ampullariidae</taxon>
        <taxon>Pomacea</taxon>
    </lineage>
</organism>
<dbReference type="PANTHER" id="PTHR11003">
    <property type="entry name" value="POTASSIUM CHANNEL, SUBFAMILY K"/>
    <property type="match status" value="1"/>
</dbReference>
<dbReference type="SUPFAM" id="SSF81324">
    <property type="entry name" value="Voltage-gated potassium channels"/>
    <property type="match status" value="1"/>
</dbReference>
<keyword evidence="2 5" id="KW-0812">Transmembrane</keyword>
<accession>A0A2T7NZK1</accession>
<dbReference type="InterPro" id="IPR003280">
    <property type="entry name" value="2pore_dom_K_chnl"/>
</dbReference>
<keyword evidence="3 5" id="KW-1133">Transmembrane helix</keyword>
<dbReference type="AlphaFoldDB" id="A0A2T7NZK1"/>